<dbReference type="RefSeq" id="WP_048046117.1">
    <property type="nucleotide sequence ID" value="NZ_JJPC01000067.1"/>
</dbReference>
<evidence type="ECO:0000313" key="3">
    <source>
        <dbReference type="Proteomes" id="UP000034298"/>
    </source>
</evidence>
<dbReference type="EMBL" id="JJPL01000078">
    <property type="protein sequence ID" value="KKG64504.1"/>
    <property type="molecule type" value="Genomic_DNA"/>
</dbReference>
<gene>
    <name evidence="1" type="ORF">DU30_00175</name>
    <name evidence="2" type="ORF">DU67_07515</name>
</gene>
<dbReference type="EMBL" id="JJPC01000067">
    <property type="protein sequence ID" value="KKG34925.1"/>
    <property type="molecule type" value="Genomic_DNA"/>
</dbReference>
<name>A0A0F8GRC6_METMZ</name>
<evidence type="ECO:0000313" key="4">
    <source>
        <dbReference type="Proteomes" id="UP000034424"/>
    </source>
</evidence>
<organism evidence="1 3">
    <name type="scientific">Methanosarcina mazei</name>
    <name type="common">Methanosarcina frisia</name>
    <dbReference type="NCBI Taxonomy" id="2209"/>
    <lineage>
        <taxon>Archaea</taxon>
        <taxon>Methanobacteriati</taxon>
        <taxon>Methanobacteriota</taxon>
        <taxon>Stenosarchaea group</taxon>
        <taxon>Methanomicrobia</taxon>
        <taxon>Methanosarcinales</taxon>
        <taxon>Methanosarcinaceae</taxon>
        <taxon>Methanosarcina</taxon>
    </lineage>
</organism>
<protein>
    <submittedName>
        <fullName evidence="1">Uncharacterized protein</fullName>
    </submittedName>
</protein>
<sequence length="155" mass="18188">MLYDKDIKIGRSIMKCLLYEIEDDITIDNECNEENLRLQLRGIKLFFEAMDRMGIKTVNKEVYDCMMSMGYDHDFAEQLATDDELQIEEYCTGFEHWTYCHPDYFEYGEPETEIPCDDSCRHTAKLVSKGIPTDGVIRSVVAYMRPSECVFRDML</sequence>
<dbReference type="AlphaFoldDB" id="A0A0F8GRC6"/>
<reference evidence="3 4" key="1">
    <citation type="journal article" date="2015" name="ISME J.">
        <title>Genomic and phenotypic differentiation among Methanosarcina mazei populations from Columbia River sediment.</title>
        <authorList>
            <person name="Youngblut N.D."/>
            <person name="Wirth J.S."/>
            <person name="Henriksen J.R."/>
            <person name="Smith M."/>
            <person name="Simon H."/>
            <person name="Metcalf W.W."/>
            <person name="Whitaker R.J."/>
        </authorList>
    </citation>
    <scope>NUCLEOTIDE SEQUENCE [LARGE SCALE GENOMIC DNA]</scope>
    <source>
        <strain evidence="1 3">3.F.A.1B.1</strain>
        <strain evidence="2 4">3.F.T.2.1</strain>
    </source>
</reference>
<evidence type="ECO:0000313" key="2">
    <source>
        <dbReference type="EMBL" id="KKG64504.1"/>
    </source>
</evidence>
<comment type="caution">
    <text evidence="1">The sequence shown here is derived from an EMBL/GenBank/DDBJ whole genome shotgun (WGS) entry which is preliminary data.</text>
</comment>
<accession>A0A0F8GRC6</accession>
<dbReference type="Proteomes" id="UP000034298">
    <property type="component" value="Unassembled WGS sequence"/>
</dbReference>
<evidence type="ECO:0000313" key="1">
    <source>
        <dbReference type="EMBL" id="KKG34925.1"/>
    </source>
</evidence>
<proteinExistence type="predicted"/>
<dbReference type="Proteomes" id="UP000034424">
    <property type="component" value="Unassembled WGS sequence"/>
</dbReference>
<dbReference type="PATRIC" id="fig|2209.62.peg.37"/>